<feature type="transmembrane region" description="Helical" evidence="2">
    <location>
        <begin position="170"/>
        <end position="190"/>
    </location>
</feature>
<sequence>MEMNSSNAIPNGKFPWLDGGRPRTRLSLPQPSVAYGSMDPLESMKRLYMKLADPNVKQNIKRTELLLSVNWKTSTGDTGQRSDTDMSVGASAARQSGIGEKIRRPSIPYTSTADVPTPQREQELGKLIVPLIMLLGASDLFIVILAHLKTELGSRCTCLRHYQIGPRAKALLKILPLLVNLILSNAAMTIRARAAEA</sequence>
<evidence type="ECO:0000313" key="4">
    <source>
        <dbReference type="Proteomes" id="UP000799118"/>
    </source>
</evidence>
<feature type="transmembrane region" description="Helical" evidence="2">
    <location>
        <begin position="127"/>
        <end position="149"/>
    </location>
</feature>
<proteinExistence type="predicted"/>
<dbReference type="EMBL" id="ML770146">
    <property type="protein sequence ID" value="KAE9384432.1"/>
    <property type="molecule type" value="Genomic_DNA"/>
</dbReference>
<gene>
    <name evidence="3" type="ORF">BT96DRAFT_1026889</name>
</gene>
<keyword evidence="4" id="KW-1185">Reference proteome</keyword>
<feature type="region of interest" description="Disordered" evidence="1">
    <location>
        <begin position="1"/>
        <end position="31"/>
    </location>
</feature>
<evidence type="ECO:0000313" key="3">
    <source>
        <dbReference type="EMBL" id="KAE9384432.1"/>
    </source>
</evidence>
<keyword evidence="2" id="KW-0472">Membrane</keyword>
<dbReference type="Proteomes" id="UP000799118">
    <property type="component" value="Unassembled WGS sequence"/>
</dbReference>
<keyword evidence="2" id="KW-1133">Transmembrane helix</keyword>
<reference evidence="3" key="1">
    <citation type="journal article" date="2019" name="Environ. Microbiol.">
        <title>Fungal ecological strategies reflected in gene transcription - a case study of two litter decomposers.</title>
        <authorList>
            <person name="Barbi F."/>
            <person name="Kohler A."/>
            <person name="Barry K."/>
            <person name="Baskaran P."/>
            <person name="Daum C."/>
            <person name="Fauchery L."/>
            <person name="Ihrmark K."/>
            <person name="Kuo A."/>
            <person name="LaButti K."/>
            <person name="Lipzen A."/>
            <person name="Morin E."/>
            <person name="Grigoriev I.V."/>
            <person name="Henrissat B."/>
            <person name="Lindahl B."/>
            <person name="Martin F."/>
        </authorList>
    </citation>
    <scope>NUCLEOTIDE SEQUENCE</scope>
    <source>
        <strain evidence="3">JB14</strain>
    </source>
</reference>
<evidence type="ECO:0000256" key="1">
    <source>
        <dbReference type="SAM" id="MobiDB-lite"/>
    </source>
</evidence>
<evidence type="ECO:0000256" key="2">
    <source>
        <dbReference type="SAM" id="Phobius"/>
    </source>
</evidence>
<keyword evidence="2" id="KW-0812">Transmembrane</keyword>
<dbReference type="AlphaFoldDB" id="A0A6A4GFU2"/>
<accession>A0A6A4GFU2</accession>
<name>A0A6A4GFU2_9AGAR</name>
<protein>
    <submittedName>
        <fullName evidence="3">Uncharacterized protein</fullName>
    </submittedName>
</protein>
<organism evidence="3 4">
    <name type="scientific">Gymnopus androsaceus JB14</name>
    <dbReference type="NCBI Taxonomy" id="1447944"/>
    <lineage>
        <taxon>Eukaryota</taxon>
        <taxon>Fungi</taxon>
        <taxon>Dikarya</taxon>
        <taxon>Basidiomycota</taxon>
        <taxon>Agaricomycotina</taxon>
        <taxon>Agaricomycetes</taxon>
        <taxon>Agaricomycetidae</taxon>
        <taxon>Agaricales</taxon>
        <taxon>Marasmiineae</taxon>
        <taxon>Omphalotaceae</taxon>
        <taxon>Gymnopus</taxon>
    </lineage>
</organism>
<dbReference type="OrthoDB" id="26401at2759"/>